<evidence type="ECO:0000313" key="10">
    <source>
        <dbReference type="Proteomes" id="UP000030680"/>
    </source>
</evidence>
<evidence type="ECO:0000259" key="6">
    <source>
        <dbReference type="Pfam" id="PF12341"/>
    </source>
</evidence>
<evidence type="ECO:0000256" key="4">
    <source>
        <dbReference type="ARBA" id="ARBA00023242"/>
    </source>
</evidence>
<evidence type="ECO:0000313" key="9">
    <source>
        <dbReference type="EMBL" id="EME32371.1"/>
    </source>
</evidence>
<dbReference type="InterPro" id="IPR057646">
    <property type="entry name" value="WD40_WDHD1_1st"/>
</dbReference>
<dbReference type="EMBL" id="KB454486">
    <property type="protein sequence ID" value="EME32371.1"/>
    <property type="molecule type" value="Genomic_DNA"/>
</dbReference>
<feature type="domain" description="WDHD1 first WD40" evidence="8">
    <location>
        <begin position="12"/>
        <end position="310"/>
    </location>
</feature>
<dbReference type="InterPro" id="IPR001680">
    <property type="entry name" value="WD40_rpt"/>
</dbReference>
<dbReference type="InterPro" id="IPR015943">
    <property type="entry name" value="WD40/YVTN_repeat-like_dom_sf"/>
</dbReference>
<keyword evidence="3" id="KW-0677">Repeat</keyword>
<dbReference type="GeneID" id="17090959"/>
<reference evidence="10" key="1">
    <citation type="journal article" date="2013" name="Science">
        <title>Gene transfer from bacteria and archaea facilitated evolution of an extremophilic eukaryote.</title>
        <authorList>
            <person name="Schonknecht G."/>
            <person name="Chen W.H."/>
            <person name="Ternes C.M."/>
            <person name="Barbier G.G."/>
            <person name="Shrestha R.P."/>
            <person name="Stanke M."/>
            <person name="Brautigam A."/>
            <person name="Baker B.J."/>
            <person name="Banfield J.F."/>
            <person name="Garavito R.M."/>
            <person name="Carr K."/>
            <person name="Wilkerson C."/>
            <person name="Rensing S.A."/>
            <person name="Gagneul D."/>
            <person name="Dickenson N.E."/>
            <person name="Oesterhelt C."/>
            <person name="Lercher M.J."/>
            <person name="Weber A.P."/>
        </authorList>
    </citation>
    <scope>NUCLEOTIDE SEQUENCE [LARGE SCALE GENOMIC DNA]</scope>
    <source>
        <strain evidence="10">074W</strain>
    </source>
</reference>
<accession>M2W945</accession>
<dbReference type="eggNOG" id="KOG1274">
    <property type="taxonomic scope" value="Eukaryota"/>
</dbReference>
<dbReference type="AlphaFoldDB" id="M2W945"/>
<dbReference type="InterPro" id="IPR036322">
    <property type="entry name" value="WD40_repeat_dom_sf"/>
</dbReference>
<dbReference type="STRING" id="130081.M2W945"/>
<name>M2W945_GALSU</name>
<keyword evidence="4" id="KW-0539">Nucleus</keyword>
<evidence type="ECO:0000256" key="1">
    <source>
        <dbReference type="ARBA" id="ARBA00004123"/>
    </source>
</evidence>
<dbReference type="PANTHER" id="PTHR19932:SF10">
    <property type="entry name" value="WD REPEAT AND HMG-BOX DNA-BINDING PROTEIN 1"/>
    <property type="match status" value="1"/>
</dbReference>
<dbReference type="Proteomes" id="UP000030680">
    <property type="component" value="Unassembled WGS sequence"/>
</dbReference>
<dbReference type="RefSeq" id="XP_005708891.1">
    <property type="nucleotide sequence ID" value="XM_005708834.1"/>
</dbReference>
<dbReference type="GO" id="GO:0006281">
    <property type="term" value="P:DNA repair"/>
    <property type="evidence" value="ECO:0007669"/>
    <property type="project" value="TreeGrafter"/>
</dbReference>
<dbReference type="Pfam" id="PF20946">
    <property type="entry name" value="Ctf4_C"/>
    <property type="match status" value="1"/>
</dbReference>
<evidence type="ECO:0000256" key="2">
    <source>
        <dbReference type="ARBA" id="ARBA00022574"/>
    </source>
</evidence>
<dbReference type="PANTHER" id="PTHR19932">
    <property type="entry name" value="WD REPEAT AND HMG-BOX DNA BINDING PROTEIN"/>
    <property type="match status" value="1"/>
</dbReference>
<dbReference type="SMART" id="SM00320">
    <property type="entry name" value="WD40"/>
    <property type="match status" value="6"/>
</dbReference>
<gene>
    <name evidence="9" type="ORF">Gasu_04620</name>
</gene>
<dbReference type="GO" id="GO:0006261">
    <property type="term" value="P:DNA-templated DNA replication"/>
    <property type="evidence" value="ECO:0007669"/>
    <property type="project" value="TreeGrafter"/>
</dbReference>
<dbReference type="KEGG" id="gsl:Gasu_04620"/>
<organism evidence="9 10">
    <name type="scientific">Galdieria sulphuraria</name>
    <name type="common">Red alga</name>
    <dbReference type="NCBI Taxonomy" id="130081"/>
    <lineage>
        <taxon>Eukaryota</taxon>
        <taxon>Rhodophyta</taxon>
        <taxon>Bangiophyceae</taxon>
        <taxon>Galdieriales</taxon>
        <taxon>Galdieriaceae</taxon>
        <taxon>Galdieria</taxon>
    </lineage>
</organism>
<feature type="domain" description="WDHD1/CFT4 second beta-propeller" evidence="6">
    <location>
        <begin position="386"/>
        <end position="668"/>
    </location>
</feature>
<comment type="subcellular location">
    <subcellularLocation>
        <location evidence="1">Nucleus</location>
    </subcellularLocation>
</comment>
<dbReference type="GO" id="GO:0003682">
    <property type="term" value="F:chromatin binding"/>
    <property type="evidence" value="ECO:0007669"/>
    <property type="project" value="TreeGrafter"/>
</dbReference>
<dbReference type="Pfam" id="PF12341">
    <property type="entry name" value="Mcl1_mid"/>
    <property type="match status" value="1"/>
</dbReference>
<evidence type="ECO:0000259" key="7">
    <source>
        <dbReference type="Pfam" id="PF20946"/>
    </source>
</evidence>
<keyword evidence="2" id="KW-0853">WD repeat</keyword>
<dbReference type="Pfam" id="PF24817">
    <property type="entry name" value="WD40_WDHD1_1st"/>
    <property type="match status" value="1"/>
</dbReference>
<protein>
    <submittedName>
        <fullName evidence="9">Chromosome transmission fidelity protein 4</fullName>
    </submittedName>
</protein>
<keyword evidence="10" id="KW-1185">Reference proteome</keyword>
<dbReference type="InterPro" id="IPR022100">
    <property type="entry name" value="WDHD1/CFT4_beta-prop_2nd"/>
</dbReference>
<dbReference type="Gramene" id="EME32371">
    <property type="protein sequence ID" value="EME32371"/>
    <property type="gene ID" value="Gasu_04620"/>
</dbReference>
<evidence type="ECO:0000256" key="5">
    <source>
        <dbReference type="SAM" id="MobiDB-lite"/>
    </source>
</evidence>
<dbReference type="GO" id="GO:0043596">
    <property type="term" value="C:nuclear replication fork"/>
    <property type="evidence" value="ECO:0007669"/>
    <property type="project" value="TreeGrafter"/>
</dbReference>
<dbReference type="Gene3D" id="2.130.10.10">
    <property type="entry name" value="YVTN repeat-like/Quinoprotein amine dehydrogenase"/>
    <property type="match status" value="1"/>
</dbReference>
<dbReference type="SUPFAM" id="SSF50978">
    <property type="entry name" value="WD40 repeat-like"/>
    <property type="match status" value="1"/>
</dbReference>
<dbReference type="GO" id="GO:0000278">
    <property type="term" value="P:mitotic cell cycle"/>
    <property type="evidence" value="ECO:0007669"/>
    <property type="project" value="TreeGrafter"/>
</dbReference>
<evidence type="ECO:0000256" key="3">
    <source>
        <dbReference type="ARBA" id="ARBA00022737"/>
    </source>
</evidence>
<feature type="domain" description="WDHD1/CFT4 helical bundle" evidence="7">
    <location>
        <begin position="681"/>
        <end position="771"/>
    </location>
</feature>
<feature type="region of interest" description="Disordered" evidence="5">
    <location>
        <begin position="322"/>
        <end position="348"/>
    </location>
</feature>
<dbReference type="InterPro" id="IPR048591">
    <property type="entry name" value="WDHD1/CFT4_hel"/>
</dbReference>
<sequence length="856" mass="96057">MLKTTERRLAWKYAHTPGKTDLGIIYSTQDETTLILTCGSDATVRAFEWRYEEAKEKSFPRRFQITYPHREDILALSVCSLVSKLVTGDKEGYLRLFHLKENSAELECVLTRTSGSIWCCAFSCSGSYVFVAGEEPGIVRIIDVADKTVVIASENAPVQAIKDLAVDPLGDYFVSVGERGAVGIWSLNQNTCILTIHNHATCASWKPDGSLLVLATSTKEIVFLERESWKVKRSFSSIVDTVPVKITCLTWRSQSNDILCGSEDGRIFLLHYGKDIEIVAHWCGDENLIEKIVWHPKWNSFVSVDAAGQLVRVTEVPVANVSDDHKTKEELNDEPTSVNDDSIEEQEQEDISCADEVSSHSNVDEETEETMLEENSVISKERAPRHFMVSSTPFDGSYSILCWNRTGRLVSRDVQSHHVVEIEFSDSSLKPLRFTDHYGFSLGCLNSAAVILASKSDLESRNVIFYRSLSSSWTSNSHWTVALDDLEIPLLLALGVHWAAVFTSRERLRIFSSSGIQTDLLKLEQRVLTILGSENDKLCIVYDNRMNDKCEFEFFQISPFGMVTSRSSRMSLPCKPSYLQWIGFRETETSFEELLAFSKTQELYMFLPYHGNTWTVVVDNALENISPGSSFFWPCYCYNNSLFGIVCKDNAAPPITLSSPPLTFISLSVSLLPFTESSLALEQQYLWEALMLSKLMANGYSAGNNMGERRKKLDKILIRLFEDSCVTNHVARAFDFASRLYSYKAYKIACQVANHHRLGALAQKVESLMDQCPEIQEKNLGNCSADSVGQVATTQNDENRVPVASSSIRTGITESVTVTEQDCVEKTSQSAASLGIQSRIQERKRKLEDGQRTTVI</sequence>
<proteinExistence type="predicted"/>
<dbReference type="OMA" id="RYAHTNG"/>
<evidence type="ECO:0000259" key="8">
    <source>
        <dbReference type="Pfam" id="PF24817"/>
    </source>
</evidence>
<dbReference type="OrthoDB" id="427368at2759"/>